<dbReference type="HOGENOM" id="CLU_1145702_0_0_3"/>
<dbReference type="EMBL" id="CP000806">
    <property type="protein sequence ID" value="ACB49437.1"/>
    <property type="molecule type" value="Genomic_DNA"/>
</dbReference>
<dbReference type="InterPro" id="IPR025433">
    <property type="entry name" value="DUF4168"/>
</dbReference>
<gene>
    <name evidence="2" type="ordered locus">cce_0085</name>
</gene>
<keyword evidence="3" id="KW-1185">Reference proteome</keyword>
<dbReference type="STRING" id="43989.cce_0085"/>
<dbReference type="Pfam" id="PF13767">
    <property type="entry name" value="DUF4168"/>
    <property type="match status" value="1"/>
</dbReference>
<accession>B1WZ71</accession>
<organism evidence="2 3">
    <name type="scientific">Crocosphaera subtropica (strain ATCC 51142 / BH68)</name>
    <name type="common">Cyanothece sp. (strain ATCC 51142)</name>
    <dbReference type="NCBI Taxonomy" id="43989"/>
    <lineage>
        <taxon>Bacteria</taxon>
        <taxon>Bacillati</taxon>
        <taxon>Cyanobacteriota</taxon>
        <taxon>Cyanophyceae</taxon>
        <taxon>Oscillatoriophycideae</taxon>
        <taxon>Chroococcales</taxon>
        <taxon>Aphanothecaceae</taxon>
        <taxon>Crocosphaera</taxon>
        <taxon>Crocosphaera subtropica</taxon>
    </lineage>
</organism>
<dbReference type="eggNOG" id="ENOG5032VR9">
    <property type="taxonomic scope" value="Bacteria"/>
</dbReference>
<dbReference type="AlphaFoldDB" id="B1WZ71"/>
<reference evidence="2 3" key="1">
    <citation type="journal article" date="2008" name="Proc. Natl. Acad. Sci. U.S.A.">
        <title>The genome of Cyanothece 51142, a unicellular diazotrophic cyanobacterium important in the marine nitrogen cycle.</title>
        <authorList>
            <person name="Welsh E.A."/>
            <person name="Liberton M."/>
            <person name="Stoeckel J."/>
            <person name="Loh T."/>
            <person name="Elvitigala T."/>
            <person name="Wang C."/>
            <person name="Wollam A."/>
            <person name="Fulton R.S."/>
            <person name="Clifton S.W."/>
            <person name="Jacobs J.M."/>
            <person name="Aurora R."/>
            <person name="Ghosh B.K."/>
            <person name="Sherman L.A."/>
            <person name="Smith R.D."/>
            <person name="Wilson R.K."/>
            <person name="Pakrasi H.B."/>
        </authorList>
    </citation>
    <scope>NUCLEOTIDE SEQUENCE [LARGE SCALE GENOMIC DNA]</scope>
    <source>
        <strain evidence="3">ATCC 51142 / BH68</strain>
    </source>
</reference>
<protein>
    <recommendedName>
        <fullName evidence="1">DUF4168 domain-containing protein</fullName>
    </recommendedName>
</protein>
<dbReference type="KEGG" id="cyt:cce_0085"/>
<dbReference type="Proteomes" id="UP000001203">
    <property type="component" value="Chromosome circular"/>
</dbReference>
<proteinExistence type="predicted"/>
<feature type="domain" description="DUF4168" evidence="1">
    <location>
        <begin position="139"/>
        <end position="232"/>
    </location>
</feature>
<sequence length="242" mass="27618">MLVITIRVTEEREAVEKIKYKQILIFSFHSSAPYHTQTQSKPEFYCYCANPYDHLCGNVQELIMLKIIQKKRNPGGDSVIIMDLAAQRMVFIHCSLLNLNRIFTRSIMSSLVVFFGILHGCSWLPNVSPTPSPPPSNFSDEEVTNYARTVLKIEDQRQIAYEEIETIIDNRPPEIACDQPETIKQLPDNAQKIAVEFCNQSKKIAQDSGLSSNQFNAITENAQKDATLKKRIQNAMIRIRKP</sequence>
<evidence type="ECO:0000313" key="2">
    <source>
        <dbReference type="EMBL" id="ACB49437.1"/>
    </source>
</evidence>
<evidence type="ECO:0000259" key="1">
    <source>
        <dbReference type="Pfam" id="PF13767"/>
    </source>
</evidence>
<evidence type="ECO:0000313" key="3">
    <source>
        <dbReference type="Proteomes" id="UP000001203"/>
    </source>
</evidence>
<name>B1WZ71_CROS5</name>